<feature type="domain" description="Fatty acid desaturase" evidence="14">
    <location>
        <begin position="130"/>
        <end position="350"/>
    </location>
</feature>
<evidence type="ECO:0000256" key="10">
    <source>
        <dbReference type="ARBA" id="ARBA00023033"/>
    </source>
</evidence>
<dbReference type="GO" id="GO:0004497">
    <property type="term" value="F:monooxygenase activity"/>
    <property type="evidence" value="ECO:0007669"/>
    <property type="project" value="UniProtKB-KW"/>
</dbReference>
<dbReference type="InterPro" id="IPR005804">
    <property type="entry name" value="FA_desaturase_dom"/>
</dbReference>
<accession>A0A2T5IYT3</accession>
<evidence type="ECO:0000256" key="5">
    <source>
        <dbReference type="ARBA" id="ARBA00022692"/>
    </source>
</evidence>
<keyword evidence="6" id="KW-0479">Metal-binding</keyword>
<keyword evidence="3" id="KW-1003">Cell membrane</keyword>
<gene>
    <name evidence="15" type="ORF">C8N29_10835</name>
</gene>
<keyword evidence="10 15" id="KW-0503">Monooxygenase</keyword>
<evidence type="ECO:0000313" key="15">
    <source>
        <dbReference type="EMBL" id="PTQ89154.1"/>
    </source>
</evidence>
<dbReference type="Proteomes" id="UP000244223">
    <property type="component" value="Unassembled WGS sequence"/>
</dbReference>
<evidence type="ECO:0000259" key="14">
    <source>
        <dbReference type="Pfam" id="PF00487"/>
    </source>
</evidence>
<dbReference type="GO" id="GO:0005886">
    <property type="term" value="C:plasma membrane"/>
    <property type="evidence" value="ECO:0007669"/>
    <property type="project" value="UniProtKB-SubCell"/>
</dbReference>
<dbReference type="GO" id="GO:0046872">
    <property type="term" value="F:metal ion binding"/>
    <property type="evidence" value="ECO:0007669"/>
    <property type="project" value="UniProtKB-KW"/>
</dbReference>
<dbReference type="RefSeq" id="WP_107865797.1">
    <property type="nucleotide sequence ID" value="NZ_QAON01000008.1"/>
</dbReference>
<keyword evidence="4" id="KW-0997">Cell inner membrane</keyword>
<reference evidence="15 16" key="1">
    <citation type="submission" date="2018-04" db="EMBL/GenBank/DDBJ databases">
        <title>Genomic Encyclopedia of Archaeal and Bacterial Type Strains, Phase II (KMG-II): from individual species to whole genera.</title>
        <authorList>
            <person name="Goeker M."/>
        </authorList>
    </citation>
    <scope>NUCLEOTIDE SEQUENCE [LARGE SCALE GENOMIC DNA]</scope>
    <source>
        <strain evidence="15 16">DSM 5822</strain>
    </source>
</reference>
<dbReference type="OrthoDB" id="4759734at2"/>
<evidence type="ECO:0000256" key="7">
    <source>
        <dbReference type="ARBA" id="ARBA00022989"/>
    </source>
</evidence>
<protein>
    <submittedName>
        <fullName evidence="15">Alkane 1-monooxygenase</fullName>
    </submittedName>
</protein>
<organism evidence="15 16">
    <name type="scientific">Agitococcus lubricus</name>
    <dbReference type="NCBI Taxonomy" id="1077255"/>
    <lineage>
        <taxon>Bacteria</taxon>
        <taxon>Pseudomonadati</taxon>
        <taxon>Pseudomonadota</taxon>
        <taxon>Gammaproteobacteria</taxon>
        <taxon>Moraxellales</taxon>
        <taxon>Moraxellaceae</taxon>
        <taxon>Agitococcus</taxon>
    </lineage>
</organism>
<evidence type="ECO:0000256" key="3">
    <source>
        <dbReference type="ARBA" id="ARBA00022475"/>
    </source>
</evidence>
<feature type="region of interest" description="Disordered" evidence="12">
    <location>
        <begin position="398"/>
        <end position="417"/>
    </location>
</feature>
<evidence type="ECO:0000256" key="11">
    <source>
        <dbReference type="ARBA" id="ARBA00023136"/>
    </source>
</evidence>
<comment type="similarity">
    <text evidence="2">Belongs to the fatty acid desaturase type 1 family. AlkB subfamily.</text>
</comment>
<dbReference type="InterPro" id="IPR033885">
    <property type="entry name" value="AlkB/XylM"/>
</dbReference>
<evidence type="ECO:0000256" key="2">
    <source>
        <dbReference type="ARBA" id="ARBA00010823"/>
    </source>
</evidence>
<proteinExistence type="inferred from homology"/>
<dbReference type="PANTHER" id="PTHR38674">
    <property type="entry name" value="ALKANE 1-MONOOXYGENASE 1"/>
    <property type="match status" value="1"/>
</dbReference>
<dbReference type="PANTHER" id="PTHR38674:SF1">
    <property type="entry name" value="ALKANE 1-MONOOXYGENASE 1"/>
    <property type="match status" value="1"/>
</dbReference>
<evidence type="ECO:0000256" key="8">
    <source>
        <dbReference type="ARBA" id="ARBA00023002"/>
    </source>
</evidence>
<evidence type="ECO:0000256" key="4">
    <source>
        <dbReference type="ARBA" id="ARBA00022519"/>
    </source>
</evidence>
<keyword evidence="11 13" id="KW-0472">Membrane</keyword>
<feature type="compositionally biased region" description="Basic and acidic residues" evidence="12">
    <location>
        <begin position="401"/>
        <end position="411"/>
    </location>
</feature>
<dbReference type="GO" id="GO:0006629">
    <property type="term" value="P:lipid metabolic process"/>
    <property type="evidence" value="ECO:0007669"/>
    <property type="project" value="InterPro"/>
</dbReference>
<evidence type="ECO:0000256" key="1">
    <source>
        <dbReference type="ARBA" id="ARBA00004429"/>
    </source>
</evidence>
<evidence type="ECO:0000256" key="6">
    <source>
        <dbReference type="ARBA" id="ARBA00022723"/>
    </source>
</evidence>
<keyword evidence="8" id="KW-0560">Oxidoreductase</keyword>
<dbReference type="CDD" id="cd03512">
    <property type="entry name" value="Alkane-hydroxylase"/>
    <property type="match status" value="1"/>
</dbReference>
<evidence type="ECO:0000256" key="12">
    <source>
        <dbReference type="SAM" id="MobiDB-lite"/>
    </source>
</evidence>
<keyword evidence="5 13" id="KW-0812">Transmembrane</keyword>
<evidence type="ECO:0000256" key="9">
    <source>
        <dbReference type="ARBA" id="ARBA00023004"/>
    </source>
</evidence>
<keyword evidence="9" id="KW-0408">Iron</keyword>
<sequence length="417" mass="46144">MNAKTPDYLLESADKSNAKWKDKKRYLWLLSPAVPVIGIAALSAYAVAPKKLRALAWVGPALVHGVIPALDRLIGEDTSNPPESAIKDLENDKYYGRIVKAFIPAQYAVTFLGAWLASRKNVPALDYVGLTLSVGAMNGIAINTGHELGHKHDKVDRLFAMAALAPTGYTHFAVEHNFGHHKRVATPEDPASSRLGESFWKFLPRTVIGGFKSAVTIEKERLARKGKGFWTLENELLQGWAMSAAFFGATAAVCGPRSIPFLIGQGAYGASLLEVINYVEHYGLKREKLPNGKYVRTSPEHSWNSNNIVTNLFLYQLQRHSDHHAHPSRSFQALRHFENAPQLPGGYASMLLPAYVPALWYKLMDERVINHYKGDLSKINMDPDRRAELEVKYAAVAQKAADADKTEKESSVTEQAA</sequence>
<comment type="caution">
    <text evidence="15">The sequence shown here is derived from an EMBL/GenBank/DDBJ whole genome shotgun (WGS) entry which is preliminary data.</text>
</comment>
<dbReference type="EMBL" id="QAON01000008">
    <property type="protein sequence ID" value="PTQ89154.1"/>
    <property type="molecule type" value="Genomic_DNA"/>
</dbReference>
<evidence type="ECO:0000313" key="16">
    <source>
        <dbReference type="Proteomes" id="UP000244223"/>
    </source>
</evidence>
<keyword evidence="7 13" id="KW-1133">Transmembrane helix</keyword>
<name>A0A2T5IYT3_9GAMM</name>
<comment type="subcellular location">
    <subcellularLocation>
        <location evidence="1">Cell inner membrane</location>
        <topology evidence="1">Multi-pass membrane protein</topology>
    </subcellularLocation>
</comment>
<feature type="transmembrane region" description="Helical" evidence="13">
    <location>
        <begin position="26"/>
        <end position="48"/>
    </location>
</feature>
<dbReference type="Pfam" id="PF00487">
    <property type="entry name" value="FA_desaturase"/>
    <property type="match status" value="1"/>
</dbReference>
<dbReference type="AlphaFoldDB" id="A0A2T5IYT3"/>
<keyword evidence="16" id="KW-1185">Reference proteome</keyword>
<evidence type="ECO:0000256" key="13">
    <source>
        <dbReference type="SAM" id="Phobius"/>
    </source>
</evidence>